<gene>
    <name evidence="1" type="ORF">TCM_034900</name>
</gene>
<sequence>MRGMKQRPDWLGLSPPNLFGGVIVSILSTTAVGHCFVHCQRVSLSDNSRLFSNAFGCRYLRTGELETSQMLHPNISSLL</sequence>
<keyword evidence="2" id="KW-1185">Reference proteome</keyword>
<protein>
    <submittedName>
        <fullName evidence="1">Uncharacterized protein</fullName>
    </submittedName>
</protein>
<evidence type="ECO:0000313" key="1">
    <source>
        <dbReference type="EMBL" id="EOY15999.1"/>
    </source>
</evidence>
<dbReference type="EMBL" id="CM001886">
    <property type="protein sequence ID" value="EOY15999.1"/>
    <property type="molecule type" value="Genomic_DNA"/>
</dbReference>
<reference evidence="1 2" key="1">
    <citation type="journal article" date="2013" name="Genome Biol.">
        <title>The genome sequence of the most widely cultivated cacao type and its use to identify candidate genes regulating pod color.</title>
        <authorList>
            <person name="Motamayor J.C."/>
            <person name="Mockaitis K."/>
            <person name="Schmutz J."/>
            <person name="Haiminen N."/>
            <person name="Iii D.L."/>
            <person name="Cornejo O."/>
            <person name="Findley S.D."/>
            <person name="Zheng P."/>
            <person name="Utro F."/>
            <person name="Royaert S."/>
            <person name="Saski C."/>
            <person name="Jenkins J."/>
            <person name="Podicheti R."/>
            <person name="Zhao M."/>
            <person name="Scheffler B.E."/>
            <person name="Stack J.C."/>
            <person name="Feltus F.A."/>
            <person name="Mustiga G.M."/>
            <person name="Amores F."/>
            <person name="Phillips W."/>
            <person name="Marelli J.P."/>
            <person name="May G.D."/>
            <person name="Shapiro H."/>
            <person name="Ma J."/>
            <person name="Bustamante C.D."/>
            <person name="Schnell R.J."/>
            <person name="Main D."/>
            <person name="Gilbert D."/>
            <person name="Parida L."/>
            <person name="Kuhn D.N."/>
        </authorList>
    </citation>
    <scope>NUCLEOTIDE SEQUENCE [LARGE SCALE GENOMIC DNA]</scope>
    <source>
        <strain evidence="2">cv. Matina 1-6</strain>
    </source>
</reference>
<organism evidence="1 2">
    <name type="scientific">Theobroma cacao</name>
    <name type="common">Cacao</name>
    <name type="synonym">Cocoa</name>
    <dbReference type="NCBI Taxonomy" id="3641"/>
    <lineage>
        <taxon>Eukaryota</taxon>
        <taxon>Viridiplantae</taxon>
        <taxon>Streptophyta</taxon>
        <taxon>Embryophyta</taxon>
        <taxon>Tracheophyta</taxon>
        <taxon>Spermatophyta</taxon>
        <taxon>Magnoliopsida</taxon>
        <taxon>eudicotyledons</taxon>
        <taxon>Gunneridae</taxon>
        <taxon>Pentapetalae</taxon>
        <taxon>rosids</taxon>
        <taxon>malvids</taxon>
        <taxon>Malvales</taxon>
        <taxon>Malvaceae</taxon>
        <taxon>Byttnerioideae</taxon>
        <taxon>Theobroma</taxon>
    </lineage>
</organism>
<accession>A0A061FN93</accession>
<dbReference type="AlphaFoldDB" id="A0A061FN93"/>
<dbReference type="InParanoid" id="A0A061FN93"/>
<proteinExistence type="predicted"/>
<dbReference type="HOGENOM" id="CLU_2610874_0_0_1"/>
<dbReference type="Proteomes" id="UP000026915">
    <property type="component" value="Chromosome 8"/>
</dbReference>
<name>A0A061FN93_THECC</name>
<evidence type="ECO:0000313" key="2">
    <source>
        <dbReference type="Proteomes" id="UP000026915"/>
    </source>
</evidence>
<dbReference type="Gramene" id="EOY15999">
    <property type="protein sequence ID" value="EOY15999"/>
    <property type="gene ID" value="TCM_034900"/>
</dbReference>